<dbReference type="Proteomes" id="UP000095767">
    <property type="component" value="Unassembled WGS sequence"/>
</dbReference>
<protein>
    <recommendedName>
        <fullName evidence="7">Bifunctional inhibitor/plant lipid transfer protein/seed storage helical domain-containing protein</fullName>
    </recommendedName>
</protein>
<feature type="signal peptide" evidence="6">
    <location>
        <begin position="1"/>
        <end position="24"/>
    </location>
</feature>
<evidence type="ECO:0000256" key="6">
    <source>
        <dbReference type="SAM" id="SignalP"/>
    </source>
</evidence>
<keyword evidence="3" id="KW-1015">Disulfide bond</keyword>
<name>A0A1E5W7T1_9POAL</name>
<evidence type="ECO:0000256" key="2">
    <source>
        <dbReference type="ARBA" id="ARBA00022729"/>
    </source>
</evidence>
<reference evidence="8 9" key="1">
    <citation type="submission" date="2016-09" db="EMBL/GenBank/DDBJ databases">
        <title>The draft genome of Dichanthelium oligosanthes: A C3 panicoid grass species.</title>
        <authorList>
            <person name="Studer A.J."/>
            <person name="Schnable J.C."/>
            <person name="Brutnell T.P."/>
        </authorList>
    </citation>
    <scope>NUCLEOTIDE SEQUENCE [LARGE SCALE GENOMIC DNA]</scope>
    <source>
        <strain evidence="9">cv. Kellogg 1175</strain>
        <tissue evidence="8">Leaf</tissue>
    </source>
</reference>
<evidence type="ECO:0000313" key="9">
    <source>
        <dbReference type="Proteomes" id="UP000095767"/>
    </source>
</evidence>
<evidence type="ECO:0000256" key="3">
    <source>
        <dbReference type="ARBA" id="ARBA00023157"/>
    </source>
</evidence>
<keyword evidence="2 6" id="KW-0732">Signal</keyword>
<evidence type="ECO:0000313" key="8">
    <source>
        <dbReference type="EMBL" id="OEL33385.1"/>
    </source>
</evidence>
<keyword evidence="4" id="KW-0325">Glycoprotein</keyword>
<dbReference type="EMBL" id="LWDX02018928">
    <property type="protein sequence ID" value="OEL33385.1"/>
    <property type="molecule type" value="Genomic_DNA"/>
</dbReference>
<dbReference type="InterPro" id="IPR043325">
    <property type="entry name" value="LTSS"/>
</dbReference>
<dbReference type="Pfam" id="PF14368">
    <property type="entry name" value="LTP_2"/>
    <property type="match status" value="1"/>
</dbReference>
<comment type="similarity">
    <text evidence="1">Belongs to the plant LTP family.</text>
</comment>
<organism evidence="8 9">
    <name type="scientific">Dichanthelium oligosanthes</name>
    <dbReference type="NCBI Taxonomy" id="888268"/>
    <lineage>
        <taxon>Eukaryota</taxon>
        <taxon>Viridiplantae</taxon>
        <taxon>Streptophyta</taxon>
        <taxon>Embryophyta</taxon>
        <taxon>Tracheophyta</taxon>
        <taxon>Spermatophyta</taxon>
        <taxon>Magnoliopsida</taxon>
        <taxon>Liliopsida</taxon>
        <taxon>Poales</taxon>
        <taxon>Poaceae</taxon>
        <taxon>PACMAD clade</taxon>
        <taxon>Panicoideae</taxon>
        <taxon>Panicodae</taxon>
        <taxon>Paniceae</taxon>
        <taxon>Dichantheliinae</taxon>
        <taxon>Dichanthelium</taxon>
    </lineage>
</organism>
<dbReference type="OrthoDB" id="690947at2759"/>
<evidence type="ECO:0000256" key="4">
    <source>
        <dbReference type="ARBA" id="ARBA00023180"/>
    </source>
</evidence>
<sequence>MRRCARLAALLYLLLVVIVVPVSSRLVETHGGGAPGSAGAPDGVPAEHLLPCLEELLPCTAYLKTANHPSHTCCTAMHNAAVAEMPCLCRLFADPELLATFNVTRDQMFRLPARCGLPVGCRAGATPTHEPVVEAPPPPAGTHQHQHGASSRSSKFRSVWFVVASVVLGQMVPMAALF</sequence>
<evidence type="ECO:0000256" key="5">
    <source>
        <dbReference type="SAM" id="MobiDB-lite"/>
    </source>
</evidence>
<comment type="caution">
    <text evidence="8">The sequence shown here is derived from an EMBL/GenBank/DDBJ whole genome shotgun (WGS) entry which is preliminary data.</text>
</comment>
<accession>A0A1E5W7T1</accession>
<keyword evidence="9" id="KW-1185">Reference proteome</keyword>
<dbReference type="SUPFAM" id="SSF47699">
    <property type="entry name" value="Bifunctional inhibitor/lipid-transfer protein/seed storage 2S albumin"/>
    <property type="match status" value="1"/>
</dbReference>
<dbReference type="CDD" id="cd00010">
    <property type="entry name" value="AAI_LTSS"/>
    <property type="match status" value="1"/>
</dbReference>
<proteinExistence type="inferred from homology"/>
<dbReference type="AlphaFoldDB" id="A0A1E5W7T1"/>
<dbReference type="InterPro" id="IPR036312">
    <property type="entry name" value="Bifun_inhib/LTP/seed_sf"/>
</dbReference>
<dbReference type="Gene3D" id="1.10.110.10">
    <property type="entry name" value="Plant lipid-transfer and hydrophobic proteins"/>
    <property type="match status" value="1"/>
</dbReference>
<evidence type="ECO:0000259" key="7">
    <source>
        <dbReference type="Pfam" id="PF14368"/>
    </source>
</evidence>
<evidence type="ECO:0000256" key="1">
    <source>
        <dbReference type="ARBA" id="ARBA00009748"/>
    </source>
</evidence>
<gene>
    <name evidence="8" type="ORF">BAE44_0005596</name>
</gene>
<dbReference type="PANTHER" id="PTHR33044">
    <property type="entry name" value="BIFUNCTIONAL INHIBITOR/LIPID-TRANSFER PROTEIN/SEED STORAGE 2S ALBUMIN SUPERFAMILY PROTEIN-RELATED"/>
    <property type="match status" value="1"/>
</dbReference>
<feature type="chain" id="PRO_5009188916" description="Bifunctional inhibitor/plant lipid transfer protein/seed storage helical domain-containing protein" evidence="6">
    <location>
        <begin position="25"/>
        <end position="178"/>
    </location>
</feature>
<dbReference type="InterPro" id="IPR016140">
    <property type="entry name" value="Bifunc_inhib/LTP/seed_store"/>
</dbReference>
<feature type="domain" description="Bifunctional inhibitor/plant lipid transfer protein/seed storage helical" evidence="7">
    <location>
        <begin position="52"/>
        <end position="118"/>
    </location>
</feature>
<feature type="region of interest" description="Disordered" evidence="5">
    <location>
        <begin position="128"/>
        <end position="151"/>
    </location>
</feature>